<dbReference type="AlphaFoldDB" id="A0A0D2HBC8"/>
<evidence type="ECO:0000256" key="1">
    <source>
        <dbReference type="ARBA" id="ARBA00005986"/>
    </source>
</evidence>
<reference evidence="2 3" key="1">
    <citation type="submission" date="2015-01" db="EMBL/GenBank/DDBJ databases">
        <title>The Genome Sequence of Rhinocladiella mackenzie CBS 650.93.</title>
        <authorList>
            <consortium name="The Broad Institute Genomics Platform"/>
            <person name="Cuomo C."/>
            <person name="de Hoog S."/>
            <person name="Gorbushina A."/>
            <person name="Stielow B."/>
            <person name="Teixiera M."/>
            <person name="Abouelleil A."/>
            <person name="Chapman S.B."/>
            <person name="Priest M."/>
            <person name="Young S.K."/>
            <person name="Wortman J."/>
            <person name="Nusbaum C."/>
            <person name="Birren B."/>
        </authorList>
    </citation>
    <scope>NUCLEOTIDE SEQUENCE [LARGE SCALE GENOMIC DNA]</scope>
    <source>
        <strain evidence="2 3">CBS 650.93</strain>
    </source>
</reference>
<accession>A0A0D2HBC8</accession>
<dbReference type="HOGENOM" id="CLU_115019_1_2_1"/>
<dbReference type="PANTHER" id="PTHR40260">
    <property type="entry name" value="BLR8190 PROTEIN"/>
    <property type="match status" value="1"/>
</dbReference>
<evidence type="ECO:0000313" key="3">
    <source>
        <dbReference type="Proteomes" id="UP000053617"/>
    </source>
</evidence>
<protein>
    <submittedName>
        <fullName evidence="2">Uncharacterized protein</fullName>
    </submittedName>
</protein>
<dbReference type="EMBL" id="KN847476">
    <property type="protein sequence ID" value="KIX07748.1"/>
    <property type="molecule type" value="Genomic_DNA"/>
</dbReference>
<dbReference type="OrthoDB" id="4892971at2759"/>
<dbReference type="PANTHER" id="PTHR40260:SF2">
    <property type="entry name" value="BLR8190 PROTEIN"/>
    <property type="match status" value="1"/>
</dbReference>
<sequence>MSHYQSKHMLLVKEKWSSHSLQDWKVVEFTPIPDGSKPYSVACYLTWDSFDGLMSALAGEDGKIVMADVQNFSNKTPLFLMGDIVWSC</sequence>
<dbReference type="InterPro" id="IPR009799">
    <property type="entry name" value="EthD_dom"/>
</dbReference>
<proteinExistence type="inferred from homology"/>
<gene>
    <name evidence="2" type="ORF">Z518_02402</name>
</gene>
<comment type="similarity">
    <text evidence="1">Belongs to the tpcK family.</text>
</comment>
<dbReference type="RefSeq" id="XP_013274884.1">
    <property type="nucleotide sequence ID" value="XM_013419430.1"/>
</dbReference>
<dbReference type="InterPro" id="IPR011008">
    <property type="entry name" value="Dimeric_a/b-barrel"/>
</dbReference>
<name>A0A0D2HBC8_9EURO</name>
<dbReference type="GO" id="GO:0016491">
    <property type="term" value="F:oxidoreductase activity"/>
    <property type="evidence" value="ECO:0007669"/>
    <property type="project" value="InterPro"/>
</dbReference>
<organism evidence="2 3">
    <name type="scientific">Rhinocladiella mackenziei CBS 650.93</name>
    <dbReference type="NCBI Taxonomy" id="1442369"/>
    <lineage>
        <taxon>Eukaryota</taxon>
        <taxon>Fungi</taxon>
        <taxon>Dikarya</taxon>
        <taxon>Ascomycota</taxon>
        <taxon>Pezizomycotina</taxon>
        <taxon>Eurotiomycetes</taxon>
        <taxon>Chaetothyriomycetidae</taxon>
        <taxon>Chaetothyriales</taxon>
        <taxon>Herpotrichiellaceae</taxon>
        <taxon>Rhinocladiella</taxon>
    </lineage>
</organism>
<dbReference type="GeneID" id="25290473"/>
<dbReference type="Proteomes" id="UP000053617">
    <property type="component" value="Unassembled WGS sequence"/>
</dbReference>
<dbReference type="Gene3D" id="3.30.70.100">
    <property type="match status" value="1"/>
</dbReference>
<evidence type="ECO:0000313" key="2">
    <source>
        <dbReference type="EMBL" id="KIX07748.1"/>
    </source>
</evidence>
<dbReference type="STRING" id="1442369.A0A0D2HBC8"/>
<dbReference type="NCBIfam" id="TIGR02118">
    <property type="entry name" value="EthD family reductase"/>
    <property type="match status" value="1"/>
</dbReference>
<keyword evidence="3" id="KW-1185">Reference proteome</keyword>
<dbReference type="SUPFAM" id="SSF54909">
    <property type="entry name" value="Dimeric alpha+beta barrel"/>
    <property type="match status" value="1"/>
</dbReference>